<evidence type="ECO:0000256" key="1">
    <source>
        <dbReference type="ARBA" id="ARBA00004365"/>
    </source>
</evidence>
<evidence type="ECO:0000313" key="11">
    <source>
        <dbReference type="Proteomes" id="UP000613768"/>
    </source>
</evidence>
<proteinExistence type="inferred from homology"/>
<evidence type="ECO:0000259" key="9">
    <source>
        <dbReference type="Pfam" id="PF22638"/>
    </source>
</evidence>
<dbReference type="Pfam" id="PF00460">
    <property type="entry name" value="Flg_bb_rod"/>
    <property type="match status" value="1"/>
</dbReference>
<protein>
    <recommendedName>
        <fullName evidence="4">Flagellar hook-associated protein 1</fullName>
    </recommendedName>
</protein>
<organism evidence="10 11">
    <name type="scientific">Pseudomarimonas arenosa</name>
    <dbReference type="NCBI Taxonomy" id="2774145"/>
    <lineage>
        <taxon>Bacteria</taxon>
        <taxon>Pseudomonadati</taxon>
        <taxon>Pseudomonadota</taxon>
        <taxon>Gammaproteobacteria</taxon>
        <taxon>Lysobacterales</taxon>
        <taxon>Lysobacteraceae</taxon>
        <taxon>Pseudomarimonas</taxon>
    </lineage>
</organism>
<evidence type="ECO:0000259" key="7">
    <source>
        <dbReference type="Pfam" id="PF00460"/>
    </source>
</evidence>
<dbReference type="EMBL" id="JACYTR010000004">
    <property type="protein sequence ID" value="MBD8524754.1"/>
    <property type="molecule type" value="Genomic_DNA"/>
</dbReference>
<comment type="similarity">
    <text evidence="3">Belongs to the flagella basal body rod proteins family.</text>
</comment>
<sequence>MSILSNSTSALLSFQRALQTISHNVANANTPGFSRQRVELSNRAGAPSGNGFAGAGVQVDTIRRLQDSFAVGRLLVSGAELGRLADLSLLSNRVDAAFTDPGTSITASWSRFFDSAQAISVDPSSTSAREAYLASAETLAARFRYLDGQLDSLEIETNQRIQTAAEDVTRLAAEVGRLNQEIVRNQAAAGGQPPNDLLDQRDLTISRLNELIGVTTVAQDDGSLNVFTSGGQALVVGNRSLTLTTVQDPFQPQRVNVALQFVGGTSVLPDSALGGRLGGLTDFRRDVLDPTNRSLGQLATTVAFLVNEANAQGVDLYGNPGNPIFNQPAISPLAGLNNTGTATLSASIANIGGIAENDIELNFDGVSWTARDPATSQPLPISGTGTALDPFIVNGVALVLGGGAANAGDSFLVRPTAGAAGLLTVAMTDPRQVAAAAPVQVSANVANIGNSVPQLSVVDRNDPGLGLPIDIVFVDPNNYTVNGGPPIPWVPGDVIAVNGWELRLDPPPETGDTFSVRATQANSGDNTNARALAQVDDALRLFGGTGSLNTTLREMVSAVGASAQSAQFSLDAQSAINDQLVQDRESVSGVNLDEEASNMLKFQQAYQAAAKMIGTADTVFQSLLAAVQR</sequence>
<comment type="caution">
    <text evidence="10">The sequence shown here is derived from an EMBL/GenBank/DDBJ whole genome shotgun (WGS) entry which is preliminary data.</text>
</comment>
<dbReference type="InterPro" id="IPR053927">
    <property type="entry name" value="FlgK_helical"/>
</dbReference>
<dbReference type="GO" id="GO:0005576">
    <property type="term" value="C:extracellular region"/>
    <property type="evidence" value="ECO:0007669"/>
    <property type="project" value="UniProtKB-SubCell"/>
</dbReference>
<dbReference type="SUPFAM" id="SSF64518">
    <property type="entry name" value="Phase 1 flagellin"/>
    <property type="match status" value="1"/>
</dbReference>
<keyword evidence="11" id="KW-1185">Reference proteome</keyword>
<evidence type="ECO:0000256" key="5">
    <source>
        <dbReference type="ARBA" id="ARBA00022525"/>
    </source>
</evidence>
<evidence type="ECO:0000256" key="4">
    <source>
        <dbReference type="ARBA" id="ARBA00016244"/>
    </source>
</evidence>
<dbReference type="PANTHER" id="PTHR30033:SF1">
    <property type="entry name" value="FLAGELLAR HOOK-ASSOCIATED PROTEIN 1"/>
    <property type="match status" value="1"/>
</dbReference>
<feature type="domain" description="Flagellar hook-associated protein FlgK helical" evidence="9">
    <location>
        <begin position="92"/>
        <end position="325"/>
    </location>
</feature>
<feature type="domain" description="Flagellar basal-body/hook protein C-terminal" evidence="8">
    <location>
        <begin position="586"/>
        <end position="624"/>
    </location>
</feature>
<name>A0AAW3ZHM0_9GAMM</name>
<evidence type="ECO:0000259" key="8">
    <source>
        <dbReference type="Pfam" id="PF06429"/>
    </source>
</evidence>
<dbReference type="NCBIfam" id="TIGR02492">
    <property type="entry name" value="flgK_ends"/>
    <property type="match status" value="1"/>
</dbReference>
<gene>
    <name evidence="10" type="primary">flgK</name>
    <name evidence="10" type="ORF">IFO71_03275</name>
</gene>
<evidence type="ECO:0000256" key="2">
    <source>
        <dbReference type="ARBA" id="ARBA00004613"/>
    </source>
</evidence>
<dbReference type="Proteomes" id="UP000613768">
    <property type="component" value="Unassembled WGS sequence"/>
</dbReference>
<keyword evidence="10" id="KW-0966">Cell projection</keyword>
<dbReference type="InterPro" id="IPR010930">
    <property type="entry name" value="Flg_bb/hook_C_dom"/>
</dbReference>
<dbReference type="GO" id="GO:0005198">
    <property type="term" value="F:structural molecule activity"/>
    <property type="evidence" value="ECO:0007669"/>
    <property type="project" value="InterPro"/>
</dbReference>
<dbReference type="InterPro" id="IPR002371">
    <property type="entry name" value="FlgK"/>
</dbReference>
<feature type="domain" description="Flagellar basal body rod protein N-terminal" evidence="7">
    <location>
        <begin position="6"/>
        <end position="33"/>
    </location>
</feature>
<keyword evidence="10" id="KW-0969">Cilium</keyword>
<dbReference type="Pfam" id="PF06429">
    <property type="entry name" value="Flg_bbr_C"/>
    <property type="match status" value="1"/>
</dbReference>
<dbReference type="RefSeq" id="WP_192028101.1">
    <property type="nucleotide sequence ID" value="NZ_JACYTR010000004.1"/>
</dbReference>
<dbReference type="Pfam" id="PF22638">
    <property type="entry name" value="FlgK_D1"/>
    <property type="match status" value="1"/>
</dbReference>
<evidence type="ECO:0000256" key="3">
    <source>
        <dbReference type="ARBA" id="ARBA00009677"/>
    </source>
</evidence>
<evidence type="ECO:0000256" key="6">
    <source>
        <dbReference type="ARBA" id="ARBA00023143"/>
    </source>
</evidence>
<dbReference type="GO" id="GO:0044780">
    <property type="term" value="P:bacterial-type flagellum assembly"/>
    <property type="evidence" value="ECO:0007669"/>
    <property type="project" value="InterPro"/>
</dbReference>
<keyword evidence="5" id="KW-0964">Secreted</keyword>
<dbReference type="PRINTS" id="PR01005">
    <property type="entry name" value="FLGHOOKAP1"/>
</dbReference>
<dbReference type="AlphaFoldDB" id="A0AAW3ZHM0"/>
<accession>A0AAW3ZHM0</accession>
<reference evidence="10 11" key="1">
    <citation type="submission" date="2020-09" db="EMBL/GenBank/DDBJ databases">
        <title>Pseudoxanthomonas sp. CAU 1598 isolated from sand of Yaerae Beach.</title>
        <authorList>
            <person name="Kim W."/>
        </authorList>
    </citation>
    <scope>NUCLEOTIDE SEQUENCE [LARGE SCALE GENOMIC DNA]</scope>
    <source>
        <strain evidence="10 11">CAU 1598</strain>
    </source>
</reference>
<evidence type="ECO:0000313" key="10">
    <source>
        <dbReference type="EMBL" id="MBD8524754.1"/>
    </source>
</evidence>
<keyword evidence="6" id="KW-0975">Bacterial flagellum</keyword>
<comment type="subcellular location">
    <subcellularLocation>
        <location evidence="1">Bacterial flagellum</location>
    </subcellularLocation>
    <subcellularLocation>
        <location evidence="2">Secreted</location>
    </subcellularLocation>
</comment>
<dbReference type="GO" id="GO:0009424">
    <property type="term" value="C:bacterial-type flagellum hook"/>
    <property type="evidence" value="ECO:0007669"/>
    <property type="project" value="InterPro"/>
</dbReference>
<keyword evidence="10" id="KW-0282">Flagellum</keyword>
<dbReference type="InterPro" id="IPR001444">
    <property type="entry name" value="Flag_bb_rod_N"/>
</dbReference>
<dbReference type="PANTHER" id="PTHR30033">
    <property type="entry name" value="FLAGELLAR HOOK-ASSOCIATED PROTEIN 1"/>
    <property type="match status" value="1"/>
</dbReference>